<reference evidence="4" key="1">
    <citation type="journal article" date="2015" name="Genome Announc.">
        <title>Draft genome sequence of Talaromyces cellulolyticus strain Y-94, a source of lignocellulosic biomass-degrading enzymes.</title>
        <authorList>
            <person name="Fujii T."/>
            <person name="Koike H."/>
            <person name="Sawayama S."/>
            <person name="Yano S."/>
            <person name="Inoue H."/>
        </authorList>
    </citation>
    <scope>NUCLEOTIDE SEQUENCE [LARGE SCALE GENOMIC DNA]</scope>
    <source>
        <strain evidence="4">Y-94</strain>
    </source>
</reference>
<organism evidence="3 4">
    <name type="scientific">Talaromyces pinophilus</name>
    <name type="common">Penicillium pinophilum</name>
    <dbReference type="NCBI Taxonomy" id="128442"/>
    <lineage>
        <taxon>Eukaryota</taxon>
        <taxon>Fungi</taxon>
        <taxon>Dikarya</taxon>
        <taxon>Ascomycota</taxon>
        <taxon>Pezizomycotina</taxon>
        <taxon>Eurotiomycetes</taxon>
        <taxon>Eurotiomycetidae</taxon>
        <taxon>Eurotiales</taxon>
        <taxon>Trichocomaceae</taxon>
        <taxon>Talaromyces</taxon>
        <taxon>Talaromyces sect. Talaromyces</taxon>
    </lineage>
</organism>
<dbReference type="EMBL" id="DF933807">
    <property type="protein sequence ID" value="GAM33586.1"/>
    <property type="molecule type" value="Genomic_DNA"/>
</dbReference>
<dbReference type="AlphaFoldDB" id="A0A0B8N427"/>
<dbReference type="GO" id="GO:0005634">
    <property type="term" value="C:nucleus"/>
    <property type="evidence" value="ECO:0007669"/>
    <property type="project" value="UniProtKB-SubCell"/>
</dbReference>
<dbReference type="PANTHER" id="PTHR37534:SF26">
    <property type="entry name" value="TRANSCRIPTION FACTOR, PUTATIVE-RELATED"/>
    <property type="match status" value="1"/>
</dbReference>
<proteinExistence type="predicted"/>
<dbReference type="GO" id="GO:0045944">
    <property type="term" value="P:positive regulation of transcription by RNA polymerase II"/>
    <property type="evidence" value="ECO:0007669"/>
    <property type="project" value="TreeGrafter"/>
</dbReference>
<protein>
    <submittedName>
        <fullName evidence="3">Uncharacterized protein</fullName>
    </submittedName>
</protein>
<gene>
    <name evidence="3" type="ORF">TCE0_011r00592</name>
</gene>
<evidence type="ECO:0000313" key="3">
    <source>
        <dbReference type="EMBL" id="GAM33586.1"/>
    </source>
</evidence>
<dbReference type="Pfam" id="PF11951">
    <property type="entry name" value="Fungal_trans_2"/>
    <property type="match status" value="1"/>
</dbReference>
<keyword evidence="4" id="KW-1185">Reference proteome</keyword>
<evidence type="ECO:0000256" key="2">
    <source>
        <dbReference type="ARBA" id="ARBA00023242"/>
    </source>
</evidence>
<dbReference type="PANTHER" id="PTHR37534">
    <property type="entry name" value="TRANSCRIPTIONAL ACTIVATOR PROTEIN UGA3"/>
    <property type="match status" value="1"/>
</dbReference>
<name>A0A0B8N427_TALPI</name>
<dbReference type="InterPro" id="IPR021858">
    <property type="entry name" value="Fun_TF"/>
</dbReference>
<evidence type="ECO:0000313" key="4">
    <source>
        <dbReference type="Proteomes" id="UP000053095"/>
    </source>
</evidence>
<sequence>MDGSEKQNQRAKIIQAQIRQGAASVEDKPFAVQVFPRQEAPALAAADSGTVTGGVNASATDPDHSFTNETDDFLTSLYLDTVFPCLFPCYHPATLEGGRSWLLTILKTNHAVFHAAISLSAYYFTLLLARDATHTLRTPCEQHVWDTFNSHMDLSMRLIRQNLSDINAGGRQKRDIFHGTPILDGITHLLIFEAFMTNSEDWNLHLTAALSHLDDIFRLCGLKDGKYHLHSVLLSMQQPSSIFQGTHLGFHVWSADQTSFLFSTAVLLYADIVSSVCLRRVPKLQHCHDALIAASSEPATQTNYLLQMENYFGCYGWALSLIDEIATLNTFEVARIPDNGGVLDEFVVQGKRVEAEFYHGLESLQSVPASPGKADESAKNVQIAKLWLLAGLIYLSTFIYRGHIIDSSVRAHIYTALNLIKTFRSEYDIRPPMWPLCVIGCMVEDNQKPEVRHILSGLPPLQSFGMNKKVANIIETAWEARGSIRESSWSLVDHFESHMSDVLLI</sequence>
<dbReference type="Proteomes" id="UP000053095">
    <property type="component" value="Unassembled WGS sequence"/>
</dbReference>
<accession>A0A0B8N427</accession>
<keyword evidence="2" id="KW-0539">Nucleus</keyword>
<dbReference type="GO" id="GO:0003700">
    <property type="term" value="F:DNA-binding transcription factor activity"/>
    <property type="evidence" value="ECO:0007669"/>
    <property type="project" value="TreeGrafter"/>
</dbReference>
<comment type="subcellular location">
    <subcellularLocation>
        <location evidence="1">Nucleus</location>
    </subcellularLocation>
</comment>
<evidence type="ECO:0000256" key="1">
    <source>
        <dbReference type="ARBA" id="ARBA00004123"/>
    </source>
</evidence>
<dbReference type="GO" id="GO:0000976">
    <property type="term" value="F:transcription cis-regulatory region binding"/>
    <property type="evidence" value="ECO:0007669"/>
    <property type="project" value="TreeGrafter"/>
</dbReference>